<dbReference type="InterPro" id="IPR001227">
    <property type="entry name" value="Ac_transferase_dom_sf"/>
</dbReference>
<protein>
    <recommendedName>
        <fullName evidence="3">Malonyl transferase</fullName>
    </recommendedName>
</protein>
<gene>
    <name evidence="1" type="ORF">SMF913_10200</name>
</gene>
<keyword evidence="2" id="KW-1185">Reference proteome</keyword>
<evidence type="ECO:0000313" key="2">
    <source>
        <dbReference type="Proteomes" id="UP000236520"/>
    </source>
</evidence>
<proteinExistence type="predicted"/>
<evidence type="ECO:0008006" key="3">
    <source>
        <dbReference type="Google" id="ProtNLM"/>
    </source>
</evidence>
<dbReference type="Gene3D" id="3.30.70.250">
    <property type="entry name" value="Malonyl-CoA ACP transacylase, ACP-binding"/>
    <property type="match status" value="1"/>
</dbReference>
<evidence type="ECO:0000313" key="1">
    <source>
        <dbReference type="EMBL" id="PNG94175.1"/>
    </source>
</evidence>
<dbReference type="EMBL" id="LJIW01000001">
    <property type="protein sequence ID" value="PNG94175.1"/>
    <property type="molecule type" value="Genomic_DNA"/>
</dbReference>
<comment type="caution">
    <text evidence="1">The sequence shown here is derived from an EMBL/GenBank/DDBJ whole genome shotgun (WGS) entry which is preliminary data.</text>
</comment>
<dbReference type="Gene3D" id="3.40.366.10">
    <property type="entry name" value="Malonyl-Coenzyme A Acyl Carrier Protein, domain 2"/>
    <property type="match status" value="1"/>
</dbReference>
<reference evidence="1 2" key="1">
    <citation type="submission" date="2015-09" db="EMBL/GenBank/DDBJ databases">
        <title>Genome sequence, genome mining and natural product profiling of a biocontrol bacterium Streptomyces malaysiensis F913.</title>
        <authorList>
            <person name="Xu Y."/>
            <person name="Wei J."/>
            <person name="Xie J."/>
            <person name="Li T."/>
            <person name="Zhou Z."/>
        </authorList>
    </citation>
    <scope>NUCLEOTIDE SEQUENCE [LARGE SCALE GENOMIC DNA]</scope>
    <source>
        <strain evidence="1 2">F913</strain>
    </source>
</reference>
<dbReference type="Proteomes" id="UP000236520">
    <property type="component" value="Unassembled WGS sequence"/>
</dbReference>
<dbReference type="GO" id="GO:0016740">
    <property type="term" value="F:transferase activity"/>
    <property type="evidence" value="ECO:0007669"/>
    <property type="project" value="InterPro"/>
</dbReference>
<sequence length="324" mass="34422">MEVSMALGYLLGGGVGTEPHGIELHREYAVMQRLYEQIAEWTGLTVGQILEEDLPEAQEERQSVGSIRETALALAVHDILAEQGVHPSALGGLSLGAMTSSCLAGALTRQELFGLLRSTRLCPDPDPSDPAHALAIAAVPAGQSVETFVGGFEGVYVAGDMGDTADGALRIHMLGGLHEPMAALAGSLPEGLVTLMPGRGIAQHTPLRAPYQTFIEPHIDAIGFGTPKLPVLSCLDRRQLASGEDVRDLFKRNPTTPISLPYVYEGMHELDVQLGVVVGPAIPAGLLRIPFPVVHVEQPEHIEKVVSSVFELGIEYPETGLAPC</sequence>
<dbReference type="SUPFAM" id="SSF52151">
    <property type="entry name" value="FabD/lysophospholipase-like"/>
    <property type="match status" value="1"/>
</dbReference>
<accession>A0A2J7Z1M6</accession>
<dbReference type="AlphaFoldDB" id="A0A2J7Z1M6"/>
<dbReference type="InterPro" id="IPR016035">
    <property type="entry name" value="Acyl_Trfase/lysoPLipase"/>
</dbReference>
<organism evidence="1 2">
    <name type="scientific">Streptomyces malaysiensis</name>
    <dbReference type="NCBI Taxonomy" id="92644"/>
    <lineage>
        <taxon>Bacteria</taxon>
        <taxon>Bacillati</taxon>
        <taxon>Actinomycetota</taxon>
        <taxon>Actinomycetes</taxon>
        <taxon>Kitasatosporales</taxon>
        <taxon>Streptomycetaceae</taxon>
        <taxon>Streptomyces</taxon>
        <taxon>Streptomyces violaceusniger group</taxon>
    </lineage>
</organism>
<name>A0A2J7Z1M6_STRMQ</name>